<gene>
    <name evidence="1" type="ORF">AMS68_003830</name>
</gene>
<accession>A0A6H0XUA9</accession>
<dbReference type="AlphaFoldDB" id="A0A6H0XUA9"/>
<protein>
    <recommendedName>
        <fullName evidence="3">SPX domain-containing protein</fullName>
    </recommendedName>
</protein>
<proteinExistence type="predicted"/>
<evidence type="ECO:0000313" key="2">
    <source>
        <dbReference type="Proteomes" id="UP000503462"/>
    </source>
</evidence>
<dbReference type="Proteomes" id="UP000503462">
    <property type="component" value="Chromosome 3"/>
</dbReference>
<evidence type="ECO:0000313" key="1">
    <source>
        <dbReference type="EMBL" id="QIW98312.1"/>
    </source>
</evidence>
<reference evidence="1 2" key="1">
    <citation type="journal article" date="2016" name="Sci. Rep.">
        <title>Peltaster fructicola genome reveals evolution from an invasive phytopathogen to an ectophytic parasite.</title>
        <authorList>
            <person name="Xu C."/>
            <person name="Chen H."/>
            <person name="Gleason M.L."/>
            <person name="Xu J.R."/>
            <person name="Liu H."/>
            <person name="Zhang R."/>
            <person name="Sun G."/>
        </authorList>
    </citation>
    <scope>NUCLEOTIDE SEQUENCE [LARGE SCALE GENOMIC DNA]</scope>
    <source>
        <strain evidence="1 2">LNHT1506</strain>
    </source>
</reference>
<organism evidence="1 2">
    <name type="scientific">Peltaster fructicola</name>
    <dbReference type="NCBI Taxonomy" id="286661"/>
    <lineage>
        <taxon>Eukaryota</taxon>
        <taxon>Fungi</taxon>
        <taxon>Dikarya</taxon>
        <taxon>Ascomycota</taxon>
        <taxon>Pezizomycotina</taxon>
        <taxon>Dothideomycetes</taxon>
        <taxon>Dothideomycetes incertae sedis</taxon>
        <taxon>Peltaster</taxon>
    </lineage>
</organism>
<keyword evidence="2" id="KW-1185">Reference proteome</keyword>
<sequence>MDKSWPGPHLAMVRFSLRENADKRRRYLKEFAELDEQYETNKGLESHYLETYLQDNVEEIKTELSKLWTMLAALKETVDLYVFPAWLQTLGHAERQQERPGATGFNDTADDRGDVGLVAVTDKPMDADVAGHAVHGHATDRGNI</sequence>
<evidence type="ECO:0008006" key="3">
    <source>
        <dbReference type="Google" id="ProtNLM"/>
    </source>
</evidence>
<name>A0A6H0XUA9_9PEZI</name>
<dbReference type="EMBL" id="CP051141">
    <property type="protein sequence ID" value="QIW98312.1"/>
    <property type="molecule type" value="Genomic_DNA"/>
</dbReference>